<dbReference type="GO" id="GO:0008757">
    <property type="term" value="F:S-adenosylmethionine-dependent methyltransferase activity"/>
    <property type="evidence" value="ECO:0007669"/>
    <property type="project" value="TreeGrafter"/>
</dbReference>
<reference evidence="7 8" key="1">
    <citation type="submission" date="2014-09" db="EMBL/GenBank/DDBJ databases">
        <authorList>
            <person name="Ellenberger Sabrina"/>
        </authorList>
    </citation>
    <scope>NUCLEOTIDE SEQUENCE [LARGE SCALE GENOMIC DNA]</scope>
    <source>
        <strain evidence="7 8">CBS 412.66</strain>
    </source>
</reference>
<organism evidence="7 8">
    <name type="scientific">Parasitella parasitica</name>
    <dbReference type="NCBI Taxonomy" id="35722"/>
    <lineage>
        <taxon>Eukaryota</taxon>
        <taxon>Fungi</taxon>
        <taxon>Fungi incertae sedis</taxon>
        <taxon>Mucoromycota</taxon>
        <taxon>Mucoromycotina</taxon>
        <taxon>Mucoromycetes</taxon>
        <taxon>Mucorales</taxon>
        <taxon>Mucorineae</taxon>
        <taxon>Mucoraceae</taxon>
        <taxon>Parasitella</taxon>
    </lineage>
</organism>
<evidence type="ECO:0000256" key="4">
    <source>
        <dbReference type="ARBA" id="ARBA00022679"/>
    </source>
</evidence>
<keyword evidence="6" id="KW-0539">Nucleus</keyword>
<evidence type="ECO:0000256" key="3">
    <source>
        <dbReference type="ARBA" id="ARBA00022603"/>
    </source>
</evidence>
<comment type="similarity">
    <text evidence="2">Belongs to the eukaryotic/archaeal PrmC-related family.</text>
</comment>
<keyword evidence="4" id="KW-0808">Transferase</keyword>
<gene>
    <name evidence="7" type="primary">PARPA_10403.1 scaffold 40272</name>
</gene>
<name>A0A0B7NFH0_9FUNG</name>
<dbReference type="EMBL" id="LN732864">
    <property type="protein sequence ID" value="CEP16157.1"/>
    <property type="molecule type" value="Genomic_DNA"/>
</dbReference>
<dbReference type="Proteomes" id="UP000054107">
    <property type="component" value="Unassembled WGS sequence"/>
</dbReference>
<evidence type="ECO:0000256" key="2">
    <source>
        <dbReference type="ARBA" id="ARBA00006149"/>
    </source>
</evidence>
<dbReference type="SUPFAM" id="SSF53335">
    <property type="entry name" value="S-adenosyl-L-methionine-dependent methyltransferases"/>
    <property type="match status" value="1"/>
</dbReference>
<keyword evidence="3" id="KW-0489">Methyltransferase</keyword>
<evidence type="ECO:0000256" key="5">
    <source>
        <dbReference type="ARBA" id="ARBA00022691"/>
    </source>
</evidence>
<dbReference type="InterPro" id="IPR029063">
    <property type="entry name" value="SAM-dependent_MTases_sf"/>
</dbReference>
<evidence type="ECO:0008006" key="9">
    <source>
        <dbReference type="Google" id="ProtNLM"/>
    </source>
</evidence>
<dbReference type="FunFam" id="3.40.50.150:FF:000077">
    <property type="entry name" value="HemK methyltransferase family member 2"/>
    <property type="match status" value="1"/>
</dbReference>
<dbReference type="AlphaFoldDB" id="A0A0B7NFH0"/>
<evidence type="ECO:0000313" key="7">
    <source>
        <dbReference type="EMBL" id="CEP16157.1"/>
    </source>
</evidence>
<dbReference type="Gene3D" id="3.40.50.150">
    <property type="entry name" value="Vaccinia Virus protein VP39"/>
    <property type="match status" value="1"/>
</dbReference>
<dbReference type="PANTHER" id="PTHR45875">
    <property type="entry name" value="METHYLTRANSFERASE N6AMT1"/>
    <property type="match status" value="1"/>
</dbReference>
<evidence type="ECO:0000256" key="6">
    <source>
        <dbReference type="ARBA" id="ARBA00023242"/>
    </source>
</evidence>
<dbReference type="OrthoDB" id="406152at2759"/>
<dbReference type="GO" id="GO:0032259">
    <property type="term" value="P:methylation"/>
    <property type="evidence" value="ECO:0007669"/>
    <property type="project" value="UniProtKB-KW"/>
</dbReference>
<dbReference type="GO" id="GO:0008276">
    <property type="term" value="F:protein methyltransferase activity"/>
    <property type="evidence" value="ECO:0007669"/>
    <property type="project" value="TreeGrafter"/>
</dbReference>
<keyword evidence="5" id="KW-0949">S-adenosyl-L-methionine</keyword>
<dbReference type="GO" id="GO:0005634">
    <property type="term" value="C:nucleus"/>
    <property type="evidence" value="ECO:0007669"/>
    <property type="project" value="UniProtKB-SubCell"/>
</dbReference>
<dbReference type="PANTHER" id="PTHR45875:SF1">
    <property type="entry name" value="METHYLTRANSFERASE N6AMT1"/>
    <property type="match status" value="1"/>
</dbReference>
<evidence type="ECO:0000313" key="8">
    <source>
        <dbReference type="Proteomes" id="UP000054107"/>
    </source>
</evidence>
<evidence type="ECO:0000256" key="1">
    <source>
        <dbReference type="ARBA" id="ARBA00004123"/>
    </source>
</evidence>
<sequence length="230" mass="25703">MIATPDLSHIKREDYEKVYEPSEDTFLLLDALEDDEKLIQQLKPCVCLEIGSGSGCVTTLLAKIVGNKNAGKLVADKEAIFANIQQVFLTTDLNEFACETTRQTGLHNGITQIEPVRTSLVDGIMPRLKNCIDILCFNPPYVVTTHEEVGSCGIEASWAGGIDGREVIDQLLPLVKDILSPNGIFYLLLINENKPDQVVQLMKEVYRMDAKIIMERRAGREKQFIVKITH</sequence>
<protein>
    <recommendedName>
        <fullName evidence="9">Methyltransferase small domain-containing protein</fullName>
    </recommendedName>
</protein>
<keyword evidence="8" id="KW-1185">Reference proteome</keyword>
<dbReference type="GO" id="GO:0035657">
    <property type="term" value="C:eRF1 methyltransferase complex"/>
    <property type="evidence" value="ECO:0007669"/>
    <property type="project" value="TreeGrafter"/>
</dbReference>
<dbReference type="InterPro" id="IPR052190">
    <property type="entry name" value="Euk-Arch_PrmC-MTase"/>
</dbReference>
<accession>A0A0B7NFH0</accession>
<dbReference type="STRING" id="35722.A0A0B7NFH0"/>
<proteinExistence type="inferred from homology"/>
<comment type="subcellular location">
    <subcellularLocation>
        <location evidence="1">Nucleus</location>
    </subcellularLocation>
</comment>